<evidence type="ECO:0000313" key="1">
    <source>
        <dbReference type="EMBL" id="ATY60015.1"/>
    </source>
</evidence>
<dbReference type="AlphaFoldDB" id="A0A2H4SA80"/>
<dbReference type="VEuPathDB" id="FungiDB:CCM_02575"/>
<protein>
    <submittedName>
        <fullName evidence="1">Uncharacterized protein</fullName>
    </submittedName>
</protein>
<accession>A0A2H4SA80</accession>
<dbReference type="EMBL" id="CP023323">
    <property type="protein sequence ID" value="ATY60015.1"/>
    <property type="molecule type" value="Genomic_DNA"/>
</dbReference>
<dbReference type="OrthoDB" id="4870109at2759"/>
<gene>
    <name evidence="1" type="ORF">A9K55_006346</name>
</gene>
<dbReference type="VEuPathDB" id="FungiDB:A9K55_006346"/>
<proteinExistence type="predicted"/>
<organism evidence="1 2">
    <name type="scientific">Cordyceps militaris</name>
    <name type="common">Caterpillar fungus</name>
    <name type="synonym">Clavaria militaris</name>
    <dbReference type="NCBI Taxonomy" id="73501"/>
    <lineage>
        <taxon>Eukaryota</taxon>
        <taxon>Fungi</taxon>
        <taxon>Dikarya</taxon>
        <taxon>Ascomycota</taxon>
        <taxon>Pezizomycotina</taxon>
        <taxon>Sordariomycetes</taxon>
        <taxon>Hypocreomycetidae</taxon>
        <taxon>Hypocreales</taxon>
        <taxon>Cordycipitaceae</taxon>
        <taxon>Cordyceps</taxon>
    </lineage>
</organism>
<name>A0A2H4SA80_CORMI</name>
<sequence length="283" mass="32004">MGAVTVTGVRDDLFLRAVEPLLSSYDPYVSEATLKELGITLKHLDLATGDIDHVKGSARTVPMSADIVRQTPGGDGLREPLEGKNTDVRSRAGFDWVNEMRNDADARFFQAFFIHNLVDSYECLWKFPAKAQWRFSRHETDYLYNLDQEGRVCYQIQTVSEPVGKDGKLDPSRPCIVAYQLDNSWLQDGRLLLSELNALIVLASKYDMDPAYAKYDELVITVITGCDRQVRVAQSRVNLAKQTFDVCLSRILDFEESVKGKWDDWITLLGWLACSVTPPAQWT</sequence>
<evidence type="ECO:0000313" key="2">
    <source>
        <dbReference type="Proteomes" id="UP000323067"/>
    </source>
</evidence>
<reference evidence="1 2" key="1">
    <citation type="journal article" date="2017" name="BMC Genomics">
        <title>Chromosome level assembly and secondary metabolite potential of the parasitic fungus Cordyceps militaris.</title>
        <authorList>
            <person name="Kramer G.J."/>
            <person name="Nodwell J.R."/>
        </authorList>
    </citation>
    <scope>NUCLEOTIDE SEQUENCE [LARGE SCALE GENOMIC DNA]</scope>
    <source>
        <strain evidence="1 2">ATCC 34164</strain>
    </source>
</reference>
<dbReference type="Proteomes" id="UP000323067">
    <property type="component" value="Chromosome vi"/>
</dbReference>